<reference evidence="2" key="3">
    <citation type="submission" date="2024-02" db="EMBL/GenBank/DDBJ databases">
        <title>Comparative genomics of Cryptococcus and Kwoniella reveals pathogenesis evolution and contrasting modes of karyotype evolution via chromosome fusion or intercentromeric recombination.</title>
        <authorList>
            <person name="Coelho M.A."/>
            <person name="David-Palma M."/>
            <person name="Shea T."/>
            <person name="Bowers K."/>
            <person name="McGinley-Smith S."/>
            <person name="Mohammad A.W."/>
            <person name="Gnirke A."/>
            <person name="Yurkov A.M."/>
            <person name="Nowrousian M."/>
            <person name="Sun S."/>
            <person name="Cuomo C.A."/>
            <person name="Heitman J."/>
        </authorList>
    </citation>
    <scope>NUCLEOTIDE SEQUENCE</scope>
    <source>
        <strain evidence="2">CBS 10117</strain>
    </source>
</reference>
<reference evidence="2" key="2">
    <citation type="submission" date="2013-07" db="EMBL/GenBank/DDBJ databases">
        <authorList>
            <consortium name="The Broad Institute Genome Sequencing Platform"/>
            <person name="Cuomo C."/>
            <person name="Litvintseva A."/>
            <person name="Chen Y."/>
            <person name="Heitman J."/>
            <person name="Sun S."/>
            <person name="Springer D."/>
            <person name="Dromer F."/>
            <person name="Young S.K."/>
            <person name="Zeng Q."/>
            <person name="Gargeya S."/>
            <person name="Fitzgerald M."/>
            <person name="Abouelleil A."/>
            <person name="Alvarado L."/>
            <person name="Berlin A.M."/>
            <person name="Chapman S.B."/>
            <person name="Dewar J."/>
            <person name="Goldberg J."/>
            <person name="Griggs A."/>
            <person name="Gujja S."/>
            <person name="Hansen M."/>
            <person name="Howarth C."/>
            <person name="Imamovic A."/>
            <person name="Larimer J."/>
            <person name="McCowan C."/>
            <person name="Murphy C."/>
            <person name="Pearson M."/>
            <person name="Priest M."/>
            <person name="Roberts A."/>
            <person name="Saif S."/>
            <person name="Shea T."/>
            <person name="Sykes S."/>
            <person name="Wortman J."/>
            <person name="Nusbaum C."/>
            <person name="Birren B."/>
        </authorList>
    </citation>
    <scope>NUCLEOTIDE SEQUENCE</scope>
    <source>
        <strain evidence="2">CBS 10117</strain>
    </source>
</reference>
<name>A0A1A6AA52_9TREE</name>
<organism evidence="1">
    <name type="scientific">Kwoniella dejecticola CBS 10117</name>
    <dbReference type="NCBI Taxonomy" id="1296121"/>
    <lineage>
        <taxon>Eukaryota</taxon>
        <taxon>Fungi</taxon>
        <taxon>Dikarya</taxon>
        <taxon>Basidiomycota</taxon>
        <taxon>Agaricomycotina</taxon>
        <taxon>Tremellomycetes</taxon>
        <taxon>Tremellales</taxon>
        <taxon>Cryptococcaceae</taxon>
        <taxon>Kwoniella</taxon>
    </lineage>
</organism>
<evidence type="ECO:0000313" key="3">
    <source>
        <dbReference type="Proteomes" id="UP000078595"/>
    </source>
</evidence>
<proteinExistence type="predicted"/>
<reference evidence="1" key="1">
    <citation type="submission" date="2013-07" db="EMBL/GenBank/DDBJ databases">
        <title>The Genome Sequence of Cryptococcus dejecticola CBS10117.</title>
        <authorList>
            <consortium name="The Broad Institute Genome Sequencing Platform"/>
            <person name="Cuomo C."/>
            <person name="Litvintseva A."/>
            <person name="Chen Y."/>
            <person name="Heitman J."/>
            <person name="Sun S."/>
            <person name="Springer D."/>
            <person name="Dromer F."/>
            <person name="Young S.K."/>
            <person name="Zeng Q."/>
            <person name="Gargeya S."/>
            <person name="Fitzgerald M."/>
            <person name="Abouelleil A."/>
            <person name="Alvarado L."/>
            <person name="Berlin A.M."/>
            <person name="Chapman S.B."/>
            <person name="Dewar J."/>
            <person name="Goldberg J."/>
            <person name="Griggs A."/>
            <person name="Gujja S."/>
            <person name="Hansen M."/>
            <person name="Howarth C."/>
            <person name="Imamovic A."/>
            <person name="Larimer J."/>
            <person name="McCowan C."/>
            <person name="Murphy C."/>
            <person name="Pearson M."/>
            <person name="Priest M."/>
            <person name="Roberts A."/>
            <person name="Saif S."/>
            <person name="Shea T."/>
            <person name="Sykes S."/>
            <person name="Wortman J."/>
            <person name="Nusbaum C."/>
            <person name="Birren B."/>
        </authorList>
    </citation>
    <scope>NUCLEOTIDE SEQUENCE [LARGE SCALE GENOMIC DNA]</scope>
    <source>
        <strain evidence="1">CBS 10117</strain>
    </source>
</reference>
<dbReference type="OrthoDB" id="2571236at2759"/>
<dbReference type="VEuPathDB" id="FungiDB:I303_02952"/>
<dbReference type="EMBL" id="CP144532">
    <property type="protein sequence ID" value="WWC60362.1"/>
    <property type="molecule type" value="Genomic_DNA"/>
</dbReference>
<gene>
    <name evidence="1" type="ORF">I303_02952</name>
    <name evidence="2" type="ORF">I303_102933</name>
</gene>
<dbReference type="KEGG" id="kdj:28966651"/>
<evidence type="ECO:0000313" key="2">
    <source>
        <dbReference type="EMBL" id="WWC60362.1"/>
    </source>
</evidence>
<protein>
    <submittedName>
        <fullName evidence="1">Uncharacterized protein</fullName>
    </submittedName>
</protein>
<dbReference type="Proteomes" id="UP000078595">
    <property type="component" value="Chromosome 3"/>
</dbReference>
<accession>A0A1A6AA52</accession>
<sequence length="226" mass="25551">MIHFIEASLKSLAGGGNGKSVLDILRLKRGLYKWIEVCVKEAEGWKEKGNFAAKRGKDKHTLAIQYYLRGLISVWPYTSSSIMMSFEQAQDVGLVKVEQALLNDIVTIAMSYPSSQTQAQSHAQSRARKTTFDNIARVTCEAILEIRYITVNNLRKTFERLAQLDEREYGAQAKEGVNNFMADLFKDKQGDEWAHRFCIRGHVCHEQVTILPCKPGRLIVSIDGVK</sequence>
<keyword evidence="3" id="KW-1185">Reference proteome</keyword>
<dbReference type="GeneID" id="28966651"/>
<dbReference type="AlphaFoldDB" id="A0A1A6AA52"/>
<dbReference type="RefSeq" id="XP_018264773.1">
    <property type="nucleotide sequence ID" value="XM_018406279.1"/>
</dbReference>
<dbReference type="EMBL" id="KI894029">
    <property type="protein sequence ID" value="OBR86931.1"/>
    <property type="molecule type" value="Genomic_DNA"/>
</dbReference>
<evidence type="ECO:0000313" key="1">
    <source>
        <dbReference type="EMBL" id="OBR86931.1"/>
    </source>
</evidence>